<evidence type="ECO:0000313" key="2">
    <source>
        <dbReference type="EMBL" id="CAG8633150.1"/>
    </source>
</evidence>
<feature type="chain" id="PRO_5040367908" evidence="1">
    <location>
        <begin position="26"/>
        <end position="252"/>
    </location>
</feature>
<gene>
    <name evidence="2" type="ORF">AMORRO_LOCUS9181</name>
</gene>
<keyword evidence="1" id="KW-0732">Signal</keyword>
<comment type="caution">
    <text evidence="2">The sequence shown here is derived from an EMBL/GenBank/DDBJ whole genome shotgun (WGS) entry which is preliminary data.</text>
</comment>
<evidence type="ECO:0000313" key="3">
    <source>
        <dbReference type="Proteomes" id="UP000789342"/>
    </source>
</evidence>
<dbReference type="AlphaFoldDB" id="A0A9N9DEW1"/>
<feature type="signal peptide" evidence="1">
    <location>
        <begin position="1"/>
        <end position="25"/>
    </location>
</feature>
<dbReference type="OrthoDB" id="2324139at2759"/>
<organism evidence="2 3">
    <name type="scientific">Acaulospora morrowiae</name>
    <dbReference type="NCBI Taxonomy" id="94023"/>
    <lineage>
        <taxon>Eukaryota</taxon>
        <taxon>Fungi</taxon>
        <taxon>Fungi incertae sedis</taxon>
        <taxon>Mucoromycota</taxon>
        <taxon>Glomeromycotina</taxon>
        <taxon>Glomeromycetes</taxon>
        <taxon>Diversisporales</taxon>
        <taxon>Acaulosporaceae</taxon>
        <taxon>Acaulospora</taxon>
    </lineage>
</organism>
<protein>
    <submittedName>
        <fullName evidence="2">3408_t:CDS:1</fullName>
    </submittedName>
</protein>
<sequence>MKFINIFGDLVTLIVILFVAVSVNACEEPCRVGVSKAFVDNWKNEILPIFKKFSVNSTFDLYNNTLLNNVTTDVKLLGKVLSDVYEHTQQSISGLSDIFIPTLPAIIEDAIFNVEPRFKGDCNNPKRVTQPPAGVNWTLQDCANMDYICGNPPSICHFLDIAKNKSKNAIANALTTNSSATGTFLTTVVDEVKTIASGNGLPSSGTDYLVTMVTTNLQHWFNIFPATFESVFCPDGCPQYDQDIKLLLLSYP</sequence>
<reference evidence="2" key="1">
    <citation type="submission" date="2021-06" db="EMBL/GenBank/DDBJ databases">
        <authorList>
            <person name="Kallberg Y."/>
            <person name="Tangrot J."/>
            <person name="Rosling A."/>
        </authorList>
    </citation>
    <scope>NUCLEOTIDE SEQUENCE</scope>
    <source>
        <strain evidence="2">CL551</strain>
    </source>
</reference>
<accession>A0A9N9DEW1</accession>
<dbReference type="EMBL" id="CAJVPV010008645">
    <property type="protein sequence ID" value="CAG8633150.1"/>
    <property type="molecule type" value="Genomic_DNA"/>
</dbReference>
<dbReference type="Proteomes" id="UP000789342">
    <property type="component" value="Unassembled WGS sequence"/>
</dbReference>
<evidence type="ECO:0000256" key="1">
    <source>
        <dbReference type="SAM" id="SignalP"/>
    </source>
</evidence>
<name>A0A9N9DEW1_9GLOM</name>
<keyword evidence="3" id="KW-1185">Reference proteome</keyword>
<proteinExistence type="predicted"/>